<keyword evidence="2" id="KW-0808">Transferase</keyword>
<dbReference type="Proteomes" id="UP000053060">
    <property type="component" value="Unassembled WGS sequence"/>
</dbReference>
<dbReference type="PATRIC" id="fig|1441730.3.peg.1597"/>
<organism evidence="2 3">
    <name type="scientific">Rhodococcus pyridinivorans KG-16</name>
    <dbReference type="NCBI Taxonomy" id="1441730"/>
    <lineage>
        <taxon>Bacteria</taxon>
        <taxon>Bacillati</taxon>
        <taxon>Actinomycetota</taxon>
        <taxon>Actinomycetes</taxon>
        <taxon>Mycobacteriales</taxon>
        <taxon>Nocardiaceae</taxon>
        <taxon>Rhodococcus</taxon>
    </lineage>
</organism>
<proteinExistence type="inferred from homology"/>
<dbReference type="InterPro" id="IPR029057">
    <property type="entry name" value="PRTase-like"/>
</dbReference>
<name>A0A0V9UMI6_9NOCA</name>
<evidence type="ECO:0000256" key="1">
    <source>
        <dbReference type="ARBA" id="ARBA00008007"/>
    </source>
</evidence>
<dbReference type="PANTHER" id="PTHR47505">
    <property type="entry name" value="DNA UTILIZATION PROTEIN YHGH"/>
    <property type="match status" value="1"/>
</dbReference>
<protein>
    <submittedName>
        <fullName evidence="2">Phosphoribosyltransferase</fullName>
    </submittedName>
</protein>
<dbReference type="AlphaFoldDB" id="A0A0V9UMI6"/>
<dbReference type="InterPro" id="IPR000836">
    <property type="entry name" value="PRTase_dom"/>
</dbReference>
<gene>
    <name evidence="2" type="ORF">Z045_07615</name>
</gene>
<comment type="caution">
    <text evidence="2">The sequence shown here is derived from an EMBL/GenBank/DDBJ whole genome shotgun (WGS) entry which is preliminary data.</text>
</comment>
<dbReference type="InterPro" id="IPR051910">
    <property type="entry name" value="ComF/GntX_DNA_util-trans"/>
</dbReference>
<dbReference type="SUPFAM" id="SSF53271">
    <property type="entry name" value="PRTase-like"/>
    <property type="match status" value="1"/>
</dbReference>
<dbReference type="CDD" id="cd06223">
    <property type="entry name" value="PRTases_typeI"/>
    <property type="match status" value="1"/>
</dbReference>
<accession>A0A0V9UMI6</accession>
<dbReference type="Gene3D" id="3.40.50.2020">
    <property type="match status" value="1"/>
</dbReference>
<dbReference type="EMBL" id="AZXY01000003">
    <property type="protein sequence ID" value="KSZ59212.1"/>
    <property type="molecule type" value="Genomic_DNA"/>
</dbReference>
<evidence type="ECO:0000313" key="3">
    <source>
        <dbReference type="Proteomes" id="UP000053060"/>
    </source>
</evidence>
<reference evidence="3" key="1">
    <citation type="submission" date="2015-01" db="EMBL/GenBank/DDBJ databases">
        <title>Draft genome sequence of Rhodococcus pyridinivorans strain KG-16, a hydrocarbon-degrading bacterium.</title>
        <authorList>
            <person name="Aggarwal R.K."/>
            <person name="Dawar C."/>
        </authorList>
    </citation>
    <scope>NUCLEOTIDE SEQUENCE [LARGE SCALE GENOMIC DNA]</scope>
    <source>
        <strain evidence="3">KG-16</strain>
    </source>
</reference>
<comment type="similarity">
    <text evidence="1">Belongs to the ComF/GntX family.</text>
</comment>
<sequence>MLTALLDLVLPARCGGCAAPGVSWCRACARELSDHPMAVAPRVDAGVPVWSLGPYTGPRRRAVIVAKERARRDLAEPLGLAWAVAIARLRRWSELPEGPLIVTPAPTRARAARARGGDPVTRAARAAATHDRRLHVHPMLSVAAGVRDSVGLSAADRQRNLAGRVGVRADGLPRTIPVLVVDDVLTTGTTARESVRALRRAGFDPLGVLVIAHA</sequence>
<dbReference type="RefSeq" id="WP_060651340.1">
    <property type="nucleotide sequence ID" value="NZ_AZXY01000003.1"/>
</dbReference>
<keyword evidence="2" id="KW-0328">Glycosyltransferase</keyword>
<dbReference type="PANTHER" id="PTHR47505:SF1">
    <property type="entry name" value="DNA UTILIZATION PROTEIN YHGH"/>
    <property type="match status" value="1"/>
</dbReference>
<evidence type="ECO:0000313" key="2">
    <source>
        <dbReference type="EMBL" id="KSZ59212.1"/>
    </source>
</evidence>
<reference evidence="2 3" key="2">
    <citation type="journal article" date="2016" name="Genome Announc.">
        <title>Draft Genome Sequence of a Versatile Hydrocarbon-Degrading Bacterium, Rhodococcus pyridinivorans Strain KG-16, Collected from Oil Fields in India.</title>
        <authorList>
            <person name="Aggarwal R.K."/>
            <person name="Dawar C."/>
            <person name="Phanindranath R."/>
            <person name="Mutnuri L."/>
            <person name="Dayal A.M."/>
        </authorList>
    </citation>
    <scope>NUCLEOTIDE SEQUENCE [LARGE SCALE GENOMIC DNA]</scope>
    <source>
        <strain evidence="2 3">KG-16</strain>
    </source>
</reference>
<dbReference type="GO" id="GO:0016757">
    <property type="term" value="F:glycosyltransferase activity"/>
    <property type="evidence" value="ECO:0007669"/>
    <property type="project" value="UniProtKB-KW"/>
</dbReference>